<dbReference type="EMBL" id="JAOF01000001">
    <property type="protein sequence ID" value="EUA46987.1"/>
    <property type="molecule type" value="Genomic_DNA"/>
</dbReference>
<sequence>MDVSGFDFACAAALVGFQRRTPAAVATGVADLAAHLSSRPERFTAATGGCVMIGS</sequence>
<proteinExistence type="predicted"/>
<gene>
    <name evidence="1" type="ORF">I543_4440</name>
</gene>
<evidence type="ECO:0000313" key="2">
    <source>
        <dbReference type="Proteomes" id="UP000020103"/>
    </source>
</evidence>
<accession>A0A829Q3W9</accession>
<dbReference type="AlphaFoldDB" id="A0A829Q3W9"/>
<reference evidence="1 2" key="1">
    <citation type="submission" date="2013-12" db="EMBL/GenBank/DDBJ databases">
        <authorList>
            <person name="Madinger N."/>
            <person name="Lenaerts A."/>
            <person name="Ordway D."/>
            <person name="DeGroote M.A."/>
            <person name="Parker T."/>
            <person name="Sizemore C."/>
            <person name="Tallon L.J."/>
            <person name="Sadzewicz L.K."/>
            <person name="Sengamalay N."/>
            <person name="Fraser C.M."/>
            <person name="Hine E."/>
            <person name="Shefchek K.A."/>
            <person name="Das S.P."/>
            <person name="Tettelin H."/>
        </authorList>
    </citation>
    <scope>NUCLEOTIDE SEQUENCE [LARGE SCALE GENOMIC DNA]</scope>
    <source>
        <strain evidence="1 2">21</strain>
    </source>
</reference>
<protein>
    <submittedName>
        <fullName evidence="1">Uncharacterized protein</fullName>
    </submittedName>
</protein>
<organism evidence="1 2">
    <name type="scientific">Mycobacteroides abscessus 21</name>
    <dbReference type="NCBI Taxonomy" id="1299324"/>
    <lineage>
        <taxon>Bacteria</taxon>
        <taxon>Bacillati</taxon>
        <taxon>Actinomycetota</taxon>
        <taxon>Actinomycetes</taxon>
        <taxon>Mycobacteriales</taxon>
        <taxon>Mycobacteriaceae</taxon>
        <taxon>Mycobacteroides</taxon>
        <taxon>Mycobacteroides abscessus</taxon>
    </lineage>
</organism>
<evidence type="ECO:0000313" key="1">
    <source>
        <dbReference type="EMBL" id="EUA46987.1"/>
    </source>
</evidence>
<name>A0A829Q3W9_9MYCO</name>
<dbReference type="Proteomes" id="UP000020103">
    <property type="component" value="Unassembled WGS sequence"/>
</dbReference>
<comment type="caution">
    <text evidence="1">The sequence shown here is derived from an EMBL/GenBank/DDBJ whole genome shotgun (WGS) entry which is preliminary data.</text>
</comment>